<evidence type="ECO:0000313" key="2">
    <source>
        <dbReference type="Proteomes" id="UP000006620"/>
    </source>
</evidence>
<protein>
    <recommendedName>
        <fullName evidence="3">DUF3231 family protein</fullName>
    </recommendedName>
</protein>
<dbReference type="InterPro" id="IPR021617">
    <property type="entry name" value="DUF3231"/>
</dbReference>
<evidence type="ECO:0000313" key="1">
    <source>
        <dbReference type="EMBL" id="AEI44541.1"/>
    </source>
</evidence>
<dbReference type="Gene3D" id="1.20.1260.10">
    <property type="match status" value="1"/>
</dbReference>
<gene>
    <name evidence="1" type="ordered locus">KNP414_06017</name>
</gene>
<reference evidence="1 2" key="2">
    <citation type="journal article" date="2013" name="Genome Announc.">
        <title>Genome Sequence of Growth-Improving Paenibacillus mucilaginosus Strain KNP414.</title>
        <authorList>
            <person name="Lu J.J."/>
            <person name="Wang J.F."/>
            <person name="Hu X.F."/>
        </authorList>
    </citation>
    <scope>NUCLEOTIDE SEQUENCE [LARGE SCALE GENOMIC DNA]</scope>
    <source>
        <strain evidence="1 2">KNP414</strain>
    </source>
</reference>
<accession>F8FEE2</accession>
<dbReference type="KEGG" id="pms:KNP414_06017"/>
<dbReference type="EMBL" id="CP002869">
    <property type="protein sequence ID" value="AEI44541.1"/>
    <property type="molecule type" value="Genomic_DNA"/>
</dbReference>
<dbReference type="Proteomes" id="UP000006620">
    <property type="component" value="Chromosome"/>
</dbReference>
<name>F8FEE2_PAEMK</name>
<reference evidence="2" key="1">
    <citation type="submission" date="2011-06" db="EMBL/GenBank/DDBJ databases">
        <title>Complete genome sequence of Paenibacillus mucilaginosus KNP414.</title>
        <authorList>
            <person name="Wang J."/>
            <person name="Hu S."/>
            <person name="Hu X."/>
            <person name="Zhang B."/>
            <person name="Dong D."/>
            <person name="Zhang S."/>
            <person name="Zhao K."/>
            <person name="Wu D."/>
        </authorList>
    </citation>
    <scope>NUCLEOTIDE SEQUENCE [LARGE SCALE GENOMIC DNA]</scope>
    <source>
        <strain evidence="2">KNP414</strain>
    </source>
</reference>
<dbReference type="PATRIC" id="fig|1036673.3.peg.5593"/>
<organism evidence="1 2">
    <name type="scientific">Paenibacillus mucilaginosus (strain KNP414)</name>
    <dbReference type="NCBI Taxonomy" id="1036673"/>
    <lineage>
        <taxon>Bacteria</taxon>
        <taxon>Bacillati</taxon>
        <taxon>Bacillota</taxon>
        <taxon>Bacilli</taxon>
        <taxon>Bacillales</taxon>
        <taxon>Paenibacillaceae</taxon>
        <taxon>Paenibacillus</taxon>
    </lineage>
</organism>
<proteinExistence type="predicted"/>
<dbReference type="HOGENOM" id="CLU_127503_0_0_9"/>
<dbReference type="Pfam" id="PF11553">
    <property type="entry name" value="DUF3231"/>
    <property type="match status" value="1"/>
</dbReference>
<sequence length="207" mass="22531">MQGAYAGAGGIRAGAWARITGWQQEVIPSRRSVQTMGILSGNPKHEPMHYGEIHQVWQFSMAAKGCISATELYRNHAGDRTLKTILGDILDQARLESKECDELLMHNGIMPAPALPARPEVELESIPAGARFGDPEIAAMIAADQSMGLVACSQVMGMSIREDIGALFAKYHATKAAISTRILRMNKEKGWLIPPPLQVKSEDLVKV</sequence>
<dbReference type="InterPro" id="IPR012347">
    <property type="entry name" value="Ferritin-like"/>
</dbReference>
<dbReference type="AlphaFoldDB" id="F8FEE2"/>
<evidence type="ECO:0008006" key="3">
    <source>
        <dbReference type="Google" id="ProtNLM"/>
    </source>
</evidence>